<organism evidence="5 6">
    <name type="scientific">Adiantum capillus-veneris</name>
    <name type="common">Maidenhair fern</name>
    <dbReference type="NCBI Taxonomy" id="13818"/>
    <lineage>
        <taxon>Eukaryota</taxon>
        <taxon>Viridiplantae</taxon>
        <taxon>Streptophyta</taxon>
        <taxon>Embryophyta</taxon>
        <taxon>Tracheophyta</taxon>
        <taxon>Polypodiopsida</taxon>
        <taxon>Polypodiidae</taxon>
        <taxon>Polypodiales</taxon>
        <taxon>Pteridineae</taxon>
        <taxon>Pteridaceae</taxon>
        <taxon>Vittarioideae</taxon>
        <taxon>Adiantum</taxon>
    </lineage>
</organism>
<dbReference type="GO" id="GO:0005634">
    <property type="term" value="C:nucleus"/>
    <property type="evidence" value="ECO:0007669"/>
    <property type="project" value="UniProtKB-SubCell"/>
</dbReference>
<gene>
    <name evidence="5" type="ORF">GOP47_0012884</name>
</gene>
<dbReference type="GO" id="GO:0003677">
    <property type="term" value="F:DNA binding"/>
    <property type="evidence" value="ECO:0007669"/>
    <property type="project" value="InterPro"/>
</dbReference>
<proteinExistence type="predicted"/>
<dbReference type="SMART" id="SM01255">
    <property type="entry name" value="KNOX1"/>
    <property type="match status" value="1"/>
</dbReference>
<protein>
    <recommendedName>
        <fullName evidence="4">KNOX1 domain-containing protein</fullName>
    </recommendedName>
</protein>
<dbReference type="Pfam" id="PF03790">
    <property type="entry name" value="KNOX1"/>
    <property type="match status" value="1"/>
</dbReference>
<evidence type="ECO:0000259" key="4">
    <source>
        <dbReference type="SMART" id="SM01255"/>
    </source>
</evidence>
<evidence type="ECO:0000313" key="6">
    <source>
        <dbReference type="Proteomes" id="UP000886520"/>
    </source>
</evidence>
<feature type="region of interest" description="Disordered" evidence="3">
    <location>
        <begin position="70"/>
        <end position="100"/>
    </location>
</feature>
<dbReference type="OrthoDB" id="997692at2759"/>
<feature type="compositionally biased region" description="Basic and acidic residues" evidence="3">
    <location>
        <begin position="86"/>
        <end position="95"/>
    </location>
</feature>
<evidence type="ECO:0000313" key="5">
    <source>
        <dbReference type="EMBL" id="KAI5072778.1"/>
    </source>
</evidence>
<evidence type="ECO:0000256" key="1">
    <source>
        <dbReference type="ARBA" id="ARBA00004123"/>
    </source>
</evidence>
<comment type="subcellular location">
    <subcellularLocation>
        <location evidence="1">Nucleus</location>
    </subcellularLocation>
</comment>
<evidence type="ECO:0000256" key="3">
    <source>
        <dbReference type="SAM" id="MobiDB-lite"/>
    </source>
</evidence>
<keyword evidence="2" id="KW-0539">Nucleus</keyword>
<name>A0A9D4URJ5_ADICA</name>
<feature type="domain" description="KNOX1" evidence="4">
    <location>
        <begin position="118"/>
        <end position="162"/>
    </location>
</feature>
<sequence>MAFSGVRPCNKGKMEELSSWPPGHHGSTARRHMQSIHHTSSSYSSPPSPISEALLQPACLPISSSSSSWQGNAARLPSSSDTHSTAADERTDNIHQQRGQHRGRYEYLQLIDDLRASAKVKAEIVAHPLFHNLMQAHVECVSVGVPWQQLPALDAVQLARMRSVMHKYVTLGSVDPSTSSRAPAAQALIRPAEIDAFMVSSAPFLFC</sequence>
<evidence type="ECO:0000256" key="2">
    <source>
        <dbReference type="ARBA" id="ARBA00023242"/>
    </source>
</evidence>
<dbReference type="Proteomes" id="UP000886520">
    <property type="component" value="Chromosome 12"/>
</dbReference>
<keyword evidence="6" id="KW-1185">Reference proteome</keyword>
<dbReference type="AlphaFoldDB" id="A0A9D4URJ5"/>
<reference evidence="5" key="1">
    <citation type="submission" date="2021-01" db="EMBL/GenBank/DDBJ databases">
        <title>Adiantum capillus-veneris genome.</title>
        <authorList>
            <person name="Fang Y."/>
            <person name="Liao Q."/>
        </authorList>
    </citation>
    <scope>NUCLEOTIDE SEQUENCE</scope>
    <source>
        <strain evidence="5">H3</strain>
        <tissue evidence="5">Leaf</tissue>
    </source>
</reference>
<dbReference type="InterPro" id="IPR005540">
    <property type="entry name" value="KNOX1"/>
</dbReference>
<comment type="caution">
    <text evidence="5">The sequence shown here is derived from an EMBL/GenBank/DDBJ whole genome shotgun (WGS) entry which is preliminary data.</text>
</comment>
<feature type="region of interest" description="Disordered" evidence="3">
    <location>
        <begin position="1"/>
        <end position="50"/>
    </location>
</feature>
<dbReference type="EMBL" id="JABFUD020000012">
    <property type="protein sequence ID" value="KAI5072778.1"/>
    <property type="molecule type" value="Genomic_DNA"/>
</dbReference>
<accession>A0A9D4URJ5</accession>
<feature type="compositionally biased region" description="Low complexity" evidence="3">
    <location>
        <begin position="36"/>
        <end position="45"/>
    </location>
</feature>